<keyword evidence="1" id="KW-0998">Cell outer membrane</keyword>
<feature type="domain" description="Organic solvent tolerance-like N-terminal" evidence="3">
    <location>
        <begin position="18"/>
        <end position="172"/>
    </location>
</feature>
<evidence type="ECO:0000313" key="5">
    <source>
        <dbReference type="Proteomes" id="UP001212170"/>
    </source>
</evidence>
<evidence type="ECO:0000313" key="4">
    <source>
        <dbReference type="EMBL" id="MDA6072124.1"/>
    </source>
</evidence>
<dbReference type="Gene3D" id="2.60.450.10">
    <property type="entry name" value="Lipopolysaccharide (LPS) transport protein A like domain"/>
    <property type="match status" value="2"/>
</dbReference>
<feature type="compositionally biased region" description="Basic and acidic residues" evidence="2">
    <location>
        <begin position="499"/>
        <end position="532"/>
    </location>
</feature>
<dbReference type="Proteomes" id="UP001212170">
    <property type="component" value="Unassembled WGS sequence"/>
</dbReference>
<dbReference type="Pfam" id="PF13100">
    <property type="entry name" value="OstA_2"/>
    <property type="match status" value="1"/>
</dbReference>
<keyword evidence="5" id="KW-1185">Reference proteome</keyword>
<dbReference type="PANTHER" id="PTHR30189:SF1">
    <property type="entry name" value="LPS-ASSEMBLY PROTEIN LPTD"/>
    <property type="match status" value="1"/>
</dbReference>
<reference evidence="4 5" key="1">
    <citation type="journal article" date="2023" name="Chemosphere">
        <title>Whole genome analysis of Flavobacterium aziz-sancarii sp. nov., isolated from Ardley Island (Antarctica), revealed a rich resistome and bioremediation potential.</title>
        <authorList>
            <person name="Otur C."/>
            <person name="Okay S."/>
            <person name="Kurt-Kizildogan A."/>
        </authorList>
    </citation>
    <scope>NUCLEOTIDE SEQUENCE [LARGE SCALE GENOMIC DNA]</scope>
    <source>
        <strain evidence="4 5">AC</strain>
    </source>
</reference>
<organism evidence="4 5">
    <name type="scientific">Flavobacterium azizsancarii</name>
    <dbReference type="NCBI Taxonomy" id="2961580"/>
    <lineage>
        <taxon>Bacteria</taxon>
        <taxon>Pseudomonadati</taxon>
        <taxon>Bacteroidota</taxon>
        <taxon>Flavobacteriia</taxon>
        <taxon>Flavobacteriales</taxon>
        <taxon>Flavobacteriaceae</taxon>
        <taxon>Flavobacterium</taxon>
    </lineage>
</organism>
<dbReference type="InterPro" id="IPR005653">
    <property type="entry name" value="OstA-like_N"/>
</dbReference>
<protein>
    <submittedName>
        <fullName evidence="4">OstA-like protein</fullName>
    </submittedName>
</protein>
<feature type="region of interest" description="Disordered" evidence="2">
    <location>
        <begin position="499"/>
        <end position="550"/>
    </location>
</feature>
<evidence type="ECO:0000256" key="2">
    <source>
        <dbReference type="SAM" id="MobiDB-lite"/>
    </source>
</evidence>
<dbReference type="PANTHER" id="PTHR30189">
    <property type="entry name" value="LPS-ASSEMBLY PROTEIN"/>
    <property type="match status" value="1"/>
</dbReference>
<gene>
    <name evidence="4" type="ORF">NJT12_21075</name>
</gene>
<sequence length="550" mass="62361">MLLLSVQFIFAQAPKPKTINIENADLVEVNEVLVPDGILLTGNVKVNHDGIVLTCNKAYVFKKENYLKAFGNVQLVQGDTLFLNSKYAEYSGNSKKAFATGDAVMTSPDATLRTDTINFDRNIQQVFYNTKGTIVNKDNTLVSKSGRYFAEEKKFQFLTAVTITNPKYVIKSNHLDYYSNSGHTYLFGPSTITSEANYIYTEKGFYDTKKNLAHFLRKSYIKYDDRLIEGDSLYYNRNIEFASATRNVKITDSINRGIVKGHYAEIFKLKDSMFVTKRAVAINLVEKDSVYIHGQKLMVTGKEGERILRAFKNVRFYKIDMSGKCDSIHSNSKTALTKLIGNPILWNGESQITGDLMHLIGDNTTKKLDSLRVINNTFIVSRDTLGTGYNQVKGLNLFGKFKDGKLHDVDVIKNTEVVYYMRNDNNELIGINKNVSSKINLILENNDIETITFFNKVDGDIYPEADLPENARKLKGLRWRGDERIKSKDDIFTAEDNELNDKLVQEGKDQEAKDKDTPMKVRKETLDYDKKKPAVKTSTTKASTTAKTKK</sequence>
<accession>A0ABT4WHQ4</accession>
<dbReference type="EMBL" id="JAMZNK010000050">
    <property type="protein sequence ID" value="MDA6072124.1"/>
    <property type="molecule type" value="Genomic_DNA"/>
</dbReference>
<feature type="compositionally biased region" description="Low complexity" evidence="2">
    <location>
        <begin position="535"/>
        <end position="550"/>
    </location>
</feature>
<evidence type="ECO:0000256" key="1">
    <source>
        <dbReference type="ARBA" id="ARBA00023237"/>
    </source>
</evidence>
<evidence type="ECO:0000259" key="3">
    <source>
        <dbReference type="Pfam" id="PF13100"/>
    </source>
</evidence>
<name>A0ABT4WHQ4_9FLAO</name>
<proteinExistence type="predicted"/>
<comment type="caution">
    <text evidence="4">The sequence shown here is derived from an EMBL/GenBank/DDBJ whole genome shotgun (WGS) entry which is preliminary data.</text>
</comment>
<keyword evidence="1" id="KW-0472">Membrane</keyword>
<dbReference type="InterPro" id="IPR050218">
    <property type="entry name" value="LptD"/>
</dbReference>